<dbReference type="EMBL" id="RHHQ01000004">
    <property type="protein sequence ID" value="RNB91982.1"/>
    <property type="molecule type" value="Genomic_DNA"/>
</dbReference>
<feature type="transmembrane region" description="Helical" evidence="1">
    <location>
        <begin position="43"/>
        <end position="60"/>
    </location>
</feature>
<dbReference type="AlphaFoldDB" id="A0A3M8DV79"/>
<reference evidence="2 3" key="1">
    <citation type="submission" date="2018-10" db="EMBL/GenBank/DDBJ databases">
        <title>Phylogenomics of Brevibacillus.</title>
        <authorList>
            <person name="Dunlap C."/>
        </authorList>
    </citation>
    <scope>NUCLEOTIDE SEQUENCE [LARGE SCALE GENOMIC DNA]</scope>
    <source>
        <strain evidence="2 3">JCM 15716</strain>
    </source>
</reference>
<dbReference type="OrthoDB" id="2884029at2"/>
<gene>
    <name evidence="2" type="ORF">EDM56_04310</name>
</gene>
<keyword evidence="1" id="KW-1133">Transmembrane helix</keyword>
<protein>
    <submittedName>
        <fullName evidence="2">Holin</fullName>
    </submittedName>
</protein>
<dbReference type="Proteomes" id="UP000271031">
    <property type="component" value="Unassembled WGS sequence"/>
</dbReference>
<keyword evidence="3" id="KW-1185">Reference proteome</keyword>
<name>A0A3M8DV79_9BACL</name>
<dbReference type="RefSeq" id="WP_122916644.1">
    <property type="nucleotide sequence ID" value="NZ_RHHQ01000004.1"/>
</dbReference>
<keyword evidence="1" id="KW-0812">Transmembrane</keyword>
<keyword evidence="1" id="KW-0472">Membrane</keyword>
<sequence>MNETDLLVLAKQYMAEKAIIIVVALLVIGYVMKKTPKVADWMIPWTLMIIGTLLACWLLGTVSARNVVQGILAAGIATLSHQLWKQTTDKRKEDAR</sequence>
<evidence type="ECO:0000313" key="2">
    <source>
        <dbReference type="EMBL" id="RNB91982.1"/>
    </source>
</evidence>
<organism evidence="2 3">
    <name type="scientific">Brevibacillus fluminis</name>
    <dbReference type="NCBI Taxonomy" id="511487"/>
    <lineage>
        <taxon>Bacteria</taxon>
        <taxon>Bacillati</taxon>
        <taxon>Bacillota</taxon>
        <taxon>Bacilli</taxon>
        <taxon>Bacillales</taxon>
        <taxon>Paenibacillaceae</taxon>
        <taxon>Brevibacillus</taxon>
    </lineage>
</organism>
<evidence type="ECO:0000256" key="1">
    <source>
        <dbReference type="SAM" id="Phobius"/>
    </source>
</evidence>
<dbReference type="InterPro" id="IPR032111">
    <property type="entry name" value="Clostridium_phage_holin"/>
</dbReference>
<evidence type="ECO:0000313" key="3">
    <source>
        <dbReference type="Proteomes" id="UP000271031"/>
    </source>
</evidence>
<proteinExistence type="predicted"/>
<accession>A0A3M8DV79</accession>
<dbReference type="Pfam" id="PF16079">
    <property type="entry name" value="Phage_holin_5_2"/>
    <property type="match status" value="1"/>
</dbReference>
<feature type="transmembrane region" description="Helical" evidence="1">
    <location>
        <begin position="12"/>
        <end position="31"/>
    </location>
</feature>
<comment type="caution">
    <text evidence="2">The sequence shown here is derived from an EMBL/GenBank/DDBJ whole genome shotgun (WGS) entry which is preliminary data.</text>
</comment>